<feature type="compositionally biased region" description="Low complexity" evidence="1">
    <location>
        <begin position="138"/>
        <end position="157"/>
    </location>
</feature>
<sequence length="282" mass="29611">MPESRFVQLPQLQPIHGLLPFDEADESGSETDDDDDDGDGDQYVTRTLASPDAPPFAVAAIAAASPLVSPSIPAAGHEPMLVATVDAHALDQEKDSQLDDDAVGSTSSDEDDEDDEDEVEMSIDQLDLLLSQTRSPHSNSNNNNNNMDPTLTASHPSSPSPSPSPLPLPSPPPPSTSLSPIDSGILVPIPTWAWHLILNPNADTTPVDPPKPPIAKKSKTRIAKTSTMDLRRVARDAISAHGCMGRFQRQHGPQPAGAAHKRHAAVAVVAGGGKRGAGKSAV</sequence>
<proteinExistence type="predicted"/>
<feature type="region of interest" description="Disordered" evidence="1">
    <location>
        <begin position="85"/>
        <end position="182"/>
    </location>
</feature>
<dbReference type="EMBL" id="MCFL01000202">
    <property type="protein sequence ID" value="ORZ29404.1"/>
    <property type="molecule type" value="Genomic_DNA"/>
</dbReference>
<gene>
    <name evidence="2" type="ORF">BCR44DRAFT_33392</name>
</gene>
<protein>
    <submittedName>
        <fullName evidence="2">Uncharacterized protein</fullName>
    </submittedName>
</protein>
<keyword evidence="3" id="KW-1185">Reference proteome</keyword>
<name>A0A1Y2H5W4_9FUNG</name>
<feature type="compositionally biased region" description="Basic and acidic residues" evidence="1">
    <location>
        <begin position="88"/>
        <end position="97"/>
    </location>
</feature>
<comment type="caution">
    <text evidence="2">The sequence shown here is derived from an EMBL/GenBank/DDBJ whole genome shotgun (WGS) entry which is preliminary data.</text>
</comment>
<feature type="compositionally biased region" description="Acidic residues" evidence="1">
    <location>
        <begin position="22"/>
        <end position="40"/>
    </location>
</feature>
<feature type="region of interest" description="Disordered" evidence="1">
    <location>
        <begin position="1"/>
        <end position="52"/>
    </location>
</feature>
<reference evidence="2 3" key="1">
    <citation type="submission" date="2016-07" db="EMBL/GenBank/DDBJ databases">
        <title>Pervasive Adenine N6-methylation of Active Genes in Fungi.</title>
        <authorList>
            <consortium name="DOE Joint Genome Institute"/>
            <person name="Mondo S.J."/>
            <person name="Dannebaum R.O."/>
            <person name="Kuo R.C."/>
            <person name="Labutti K."/>
            <person name="Haridas S."/>
            <person name="Kuo A."/>
            <person name="Salamov A."/>
            <person name="Ahrendt S.R."/>
            <person name="Lipzen A."/>
            <person name="Sullivan W."/>
            <person name="Andreopoulos W.B."/>
            <person name="Clum A."/>
            <person name="Lindquist E."/>
            <person name="Daum C."/>
            <person name="Ramamoorthy G.K."/>
            <person name="Gryganskyi A."/>
            <person name="Culley D."/>
            <person name="Magnuson J.K."/>
            <person name="James T.Y."/>
            <person name="O'Malley M.A."/>
            <person name="Stajich J.E."/>
            <person name="Spatafora J.W."/>
            <person name="Visel A."/>
            <person name="Grigoriev I.V."/>
        </authorList>
    </citation>
    <scope>NUCLEOTIDE SEQUENCE [LARGE SCALE GENOMIC DNA]</scope>
    <source>
        <strain evidence="2 3">PL171</strain>
    </source>
</reference>
<feature type="compositionally biased region" description="Acidic residues" evidence="1">
    <location>
        <begin position="98"/>
        <end position="121"/>
    </location>
</feature>
<feature type="compositionally biased region" description="Pro residues" evidence="1">
    <location>
        <begin position="158"/>
        <end position="175"/>
    </location>
</feature>
<organism evidence="2 3">
    <name type="scientific">Catenaria anguillulae PL171</name>
    <dbReference type="NCBI Taxonomy" id="765915"/>
    <lineage>
        <taxon>Eukaryota</taxon>
        <taxon>Fungi</taxon>
        <taxon>Fungi incertae sedis</taxon>
        <taxon>Blastocladiomycota</taxon>
        <taxon>Blastocladiomycetes</taxon>
        <taxon>Blastocladiales</taxon>
        <taxon>Catenariaceae</taxon>
        <taxon>Catenaria</taxon>
    </lineage>
</organism>
<accession>A0A1Y2H5W4</accession>
<dbReference type="Proteomes" id="UP000193411">
    <property type="component" value="Unassembled WGS sequence"/>
</dbReference>
<evidence type="ECO:0000313" key="3">
    <source>
        <dbReference type="Proteomes" id="UP000193411"/>
    </source>
</evidence>
<evidence type="ECO:0000313" key="2">
    <source>
        <dbReference type="EMBL" id="ORZ29404.1"/>
    </source>
</evidence>
<evidence type="ECO:0000256" key="1">
    <source>
        <dbReference type="SAM" id="MobiDB-lite"/>
    </source>
</evidence>
<dbReference type="AlphaFoldDB" id="A0A1Y2H5W4"/>